<dbReference type="Gene3D" id="3.40.50.1110">
    <property type="entry name" value="SGNH hydrolase"/>
    <property type="match status" value="1"/>
</dbReference>
<proteinExistence type="predicted"/>
<dbReference type="CDD" id="cd01834">
    <property type="entry name" value="SGNH_hydrolase_like_2"/>
    <property type="match status" value="1"/>
</dbReference>
<keyword evidence="3" id="KW-1185">Reference proteome</keyword>
<dbReference type="RefSeq" id="WP_114117182.1">
    <property type="nucleotide sequence ID" value="NZ_BMHU01000004.1"/>
</dbReference>
<dbReference type="Pfam" id="PF13472">
    <property type="entry name" value="Lipase_GDSL_2"/>
    <property type="match status" value="1"/>
</dbReference>
<organism evidence="2 3">
    <name type="scientific">Microbacterium sorbitolivorans</name>
    <dbReference type="NCBI Taxonomy" id="1867410"/>
    <lineage>
        <taxon>Bacteria</taxon>
        <taxon>Bacillati</taxon>
        <taxon>Actinomycetota</taxon>
        <taxon>Actinomycetes</taxon>
        <taxon>Micrococcales</taxon>
        <taxon>Microbacteriaceae</taxon>
        <taxon>Microbacterium</taxon>
    </lineage>
</organism>
<accession>A0A367YAN4</accession>
<dbReference type="PANTHER" id="PTHR30383">
    <property type="entry name" value="THIOESTERASE 1/PROTEASE 1/LYSOPHOSPHOLIPASE L1"/>
    <property type="match status" value="1"/>
</dbReference>
<dbReference type="OrthoDB" id="9794725at2"/>
<comment type="caution">
    <text evidence="2">The sequence shown here is derived from an EMBL/GenBank/DDBJ whole genome shotgun (WGS) entry which is preliminary data.</text>
</comment>
<protein>
    <recommendedName>
        <fullName evidence="1">SGNH hydrolase-type esterase domain-containing protein</fullName>
    </recommendedName>
</protein>
<evidence type="ECO:0000259" key="1">
    <source>
        <dbReference type="Pfam" id="PF13472"/>
    </source>
</evidence>
<dbReference type="PANTHER" id="PTHR30383:SF5">
    <property type="entry name" value="SGNH HYDROLASE-TYPE ESTERASE DOMAIN-CONTAINING PROTEIN"/>
    <property type="match status" value="1"/>
</dbReference>
<feature type="domain" description="SGNH hydrolase-type esterase" evidence="1">
    <location>
        <begin position="7"/>
        <end position="184"/>
    </location>
</feature>
<dbReference type="EMBL" id="QORO01000001">
    <property type="protein sequence ID" value="RCK62081.1"/>
    <property type="molecule type" value="Genomic_DNA"/>
</dbReference>
<dbReference type="Proteomes" id="UP000253508">
    <property type="component" value="Unassembled WGS sequence"/>
</dbReference>
<evidence type="ECO:0000313" key="3">
    <source>
        <dbReference type="Proteomes" id="UP000253508"/>
    </source>
</evidence>
<gene>
    <name evidence="2" type="ORF">DTO57_05630</name>
</gene>
<dbReference type="GO" id="GO:0004622">
    <property type="term" value="F:phosphatidylcholine lysophospholipase activity"/>
    <property type="evidence" value="ECO:0007669"/>
    <property type="project" value="TreeGrafter"/>
</dbReference>
<dbReference type="InterPro" id="IPR013830">
    <property type="entry name" value="SGNH_hydro"/>
</dbReference>
<name>A0A367YAN4_9MICO</name>
<dbReference type="InterPro" id="IPR051532">
    <property type="entry name" value="Ester_Hydrolysis_Enzymes"/>
</dbReference>
<dbReference type="GO" id="GO:0006629">
    <property type="term" value="P:lipid metabolic process"/>
    <property type="evidence" value="ECO:0007669"/>
    <property type="project" value="InterPro"/>
</dbReference>
<evidence type="ECO:0000313" key="2">
    <source>
        <dbReference type="EMBL" id="RCK62081.1"/>
    </source>
</evidence>
<dbReference type="InterPro" id="IPR008265">
    <property type="entry name" value="Lipase_GDSL_AS"/>
</dbReference>
<reference evidence="2 3" key="1">
    <citation type="submission" date="2018-07" db="EMBL/GenBank/DDBJ databases">
        <title>Microbacterium endoborsara sp. nov., a novel actinobacterium isolated from Borszczowia aralocaspica.</title>
        <authorList>
            <person name="An D."/>
        </authorList>
    </citation>
    <scope>NUCLEOTIDE SEQUENCE [LARGE SCALE GENOMIC DNA]</scope>
    <source>
        <strain evidence="2 3">C1.15228</strain>
    </source>
</reference>
<dbReference type="SUPFAM" id="SSF52266">
    <property type="entry name" value="SGNH hydrolase"/>
    <property type="match status" value="1"/>
</dbReference>
<dbReference type="PROSITE" id="PS01098">
    <property type="entry name" value="LIPASE_GDSL_SER"/>
    <property type="match status" value="1"/>
</dbReference>
<dbReference type="AlphaFoldDB" id="A0A367YAN4"/>
<dbReference type="InterPro" id="IPR036514">
    <property type="entry name" value="SGNH_hydro_sf"/>
</dbReference>
<sequence length="196" mass="21094">MTTRLVFVGDSITDAGRDRADATSLGGGYVAQIAADLAGADVVNVGISGDRAVDLERRWQTDVAPTSPDVLTIYIGVNDTWRRFDRDEETTAEAFEATVRRLLDTDVVRGARLIFVEPFLLPIDEAQKGWLDDLDGKRAVVARLAEELRAGLVPLHAILTEAAGTDPASLAPDGVHPSARGARLIADAWLEVYRGA</sequence>